<protein>
    <submittedName>
        <fullName evidence="4">Uncharacterized protein</fullName>
    </submittedName>
</protein>
<feature type="repeat" description="ANK" evidence="3">
    <location>
        <begin position="122"/>
        <end position="154"/>
    </location>
</feature>
<dbReference type="PANTHER" id="PTHR24189">
    <property type="entry name" value="MYOTROPHIN"/>
    <property type="match status" value="1"/>
</dbReference>
<dbReference type="PROSITE" id="PS50088">
    <property type="entry name" value="ANK_REPEAT"/>
    <property type="match status" value="6"/>
</dbReference>
<feature type="repeat" description="ANK" evidence="3">
    <location>
        <begin position="291"/>
        <end position="323"/>
    </location>
</feature>
<feature type="repeat" description="ANK" evidence="3">
    <location>
        <begin position="45"/>
        <end position="77"/>
    </location>
</feature>
<feature type="repeat" description="ANK" evidence="3">
    <location>
        <begin position="357"/>
        <end position="389"/>
    </location>
</feature>
<reference evidence="4 5" key="1">
    <citation type="journal article" date="2017" name="Curr. Biol.">
        <title>The Evolution of Venom by Co-option of Single-Copy Genes.</title>
        <authorList>
            <person name="Martinson E.O."/>
            <person name="Mrinalini"/>
            <person name="Kelkar Y.D."/>
            <person name="Chang C.H."/>
            <person name="Werren J.H."/>
        </authorList>
    </citation>
    <scope>NUCLEOTIDE SEQUENCE [LARGE SCALE GENOMIC DNA]</scope>
    <source>
        <strain evidence="4 5">Alberta</strain>
        <tissue evidence="4">Whole body</tissue>
    </source>
</reference>
<accession>A0A232FFX0</accession>
<sequence length="579" mass="66465">MEAYYELYYRLVDAVKSGSHSTIDLILGEEIFRSTLAWEDWHGGNRATLINTAVSRNDVETVQRLLDYGVSINVDEKRTRVIPPLIYAVVLGHERIAEILATRAKEHVDQRTCIKVHYKLVNGDSALHAASRCGFVRIAAMLLRNGATIDALNINNETPFHSMIGATITTEARLEMARYLLNQGARIDIGYKPTLLVAIEQKQLEVAHLIISMRYDAIRMTDSLGNGAMHYALKVYCPMEFMTMLVKKGMWVNEPNWAGERPLHVASRYRNYVMAKFLLDHRAYVNAISDSNETPLYLAAFNGNMPMVKLLLSRGAVINFKTNLEQTAFHAACQFGSLEMVHEMIKYGAKINGVSTYTQAPLYFACTKPSNDIVKALLESGANPNPVTDIPYETPLDYACRRGFEDTVWILLKYGVYINRLAYAYGIGTPYDYNITTMLITHALLAKHQVKCERFFTTYQDYPEFAQCQNELEVMKATEFYPKLTFYKMLVMQQQELTRMMRSVEVREAFEANFREDRFPMYKRYFTDKYADTKRMLKERDSAEEVLSSIFFTVLPFEAVTKILDYVSFDDIKFLAKFE</sequence>
<keyword evidence="5" id="KW-1185">Reference proteome</keyword>
<dbReference type="STRING" id="543379.A0A232FFX0"/>
<dbReference type="PANTHER" id="PTHR24189:SF50">
    <property type="entry name" value="ANKYRIN REPEAT AND SOCS BOX PROTEIN 2"/>
    <property type="match status" value="1"/>
</dbReference>
<keyword evidence="1" id="KW-0677">Repeat</keyword>
<dbReference type="PROSITE" id="PS50297">
    <property type="entry name" value="ANK_REP_REGION"/>
    <property type="match status" value="5"/>
</dbReference>
<dbReference type="InterPro" id="IPR050745">
    <property type="entry name" value="Multifunctional_regulatory"/>
</dbReference>
<proteinExistence type="predicted"/>
<dbReference type="AlphaFoldDB" id="A0A232FFX0"/>
<dbReference type="Pfam" id="PF00023">
    <property type="entry name" value="Ank"/>
    <property type="match status" value="1"/>
</dbReference>
<keyword evidence="2 3" id="KW-0040">ANK repeat</keyword>
<dbReference type="Proteomes" id="UP000215335">
    <property type="component" value="Unassembled WGS sequence"/>
</dbReference>
<dbReference type="SMART" id="SM00248">
    <property type="entry name" value="ANK"/>
    <property type="match status" value="10"/>
</dbReference>
<dbReference type="Gene3D" id="1.25.40.20">
    <property type="entry name" value="Ankyrin repeat-containing domain"/>
    <property type="match status" value="2"/>
</dbReference>
<comment type="caution">
    <text evidence="4">The sequence shown here is derived from an EMBL/GenBank/DDBJ whole genome shotgun (WGS) entry which is preliminary data.</text>
</comment>
<dbReference type="SUPFAM" id="SSF48403">
    <property type="entry name" value="Ankyrin repeat"/>
    <property type="match status" value="1"/>
</dbReference>
<name>A0A232FFX0_9HYME</name>
<evidence type="ECO:0000313" key="4">
    <source>
        <dbReference type="EMBL" id="OXU29654.1"/>
    </source>
</evidence>
<evidence type="ECO:0000256" key="2">
    <source>
        <dbReference type="ARBA" id="ARBA00023043"/>
    </source>
</evidence>
<feature type="repeat" description="ANK" evidence="3">
    <location>
        <begin position="258"/>
        <end position="290"/>
    </location>
</feature>
<dbReference type="Pfam" id="PF12796">
    <property type="entry name" value="Ank_2"/>
    <property type="match status" value="4"/>
</dbReference>
<evidence type="ECO:0000313" key="5">
    <source>
        <dbReference type="Proteomes" id="UP000215335"/>
    </source>
</evidence>
<evidence type="ECO:0000256" key="1">
    <source>
        <dbReference type="ARBA" id="ARBA00022737"/>
    </source>
</evidence>
<feature type="repeat" description="ANK" evidence="3">
    <location>
        <begin position="324"/>
        <end position="356"/>
    </location>
</feature>
<gene>
    <name evidence="4" type="ORF">TSAR_003083</name>
</gene>
<evidence type="ECO:0000256" key="3">
    <source>
        <dbReference type="PROSITE-ProRule" id="PRU00023"/>
    </source>
</evidence>
<dbReference type="EMBL" id="NNAY01000262">
    <property type="protein sequence ID" value="OXU29654.1"/>
    <property type="molecule type" value="Genomic_DNA"/>
</dbReference>
<organism evidence="4 5">
    <name type="scientific">Trichomalopsis sarcophagae</name>
    <dbReference type="NCBI Taxonomy" id="543379"/>
    <lineage>
        <taxon>Eukaryota</taxon>
        <taxon>Metazoa</taxon>
        <taxon>Ecdysozoa</taxon>
        <taxon>Arthropoda</taxon>
        <taxon>Hexapoda</taxon>
        <taxon>Insecta</taxon>
        <taxon>Pterygota</taxon>
        <taxon>Neoptera</taxon>
        <taxon>Endopterygota</taxon>
        <taxon>Hymenoptera</taxon>
        <taxon>Apocrita</taxon>
        <taxon>Proctotrupomorpha</taxon>
        <taxon>Chalcidoidea</taxon>
        <taxon>Pteromalidae</taxon>
        <taxon>Pteromalinae</taxon>
        <taxon>Trichomalopsis</taxon>
    </lineage>
</organism>
<dbReference type="InterPro" id="IPR036770">
    <property type="entry name" value="Ankyrin_rpt-contain_sf"/>
</dbReference>
<dbReference type="InterPro" id="IPR002110">
    <property type="entry name" value="Ankyrin_rpt"/>
</dbReference>